<protein>
    <recommendedName>
        <fullName evidence="1">Methyltransferase domain-containing protein</fullName>
    </recommendedName>
</protein>
<dbReference type="AlphaFoldDB" id="A0A4P7PWZ7"/>
<accession>A0A4P7PWZ7</accession>
<reference evidence="2 3" key="1">
    <citation type="submission" date="2019-04" db="EMBL/GenBank/DDBJ databases">
        <title>Flavobacterium sp. GS03.</title>
        <authorList>
            <person name="Kim H."/>
        </authorList>
    </citation>
    <scope>NUCLEOTIDE SEQUENCE [LARGE SCALE GENOMIC DNA]</scope>
    <source>
        <strain evidence="2 3">GS03</strain>
    </source>
</reference>
<gene>
    <name evidence="2" type="ORF">GS03_02333</name>
</gene>
<dbReference type="Proteomes" id="UP000296862">
    <property type="component" value="Chromosome"/>
</dbReference>
<feature type="domain" description="Methyltransferase" evidence="1">
    <location>
        <begin position="45"/>
        <end position="154"/>
    </location>
</feature>
<dbReference type="EMBL" id="CP038810">
    <property type="protein sequence ID" value="QBZ98822.1"/>
    <property type="molecule type" value="Genomic_DNA"/>
</dbReference>
<dbReference type="PANTHER" id="PTHR12843:SF5">
    <property type="entry name" value="EEF1A LYSINE METHYLTRANSFERASE 2"/>
    <property type="match status" value="1"/>
</dbReference>
<evidence type="ECO:0000313" key="2">
    <source>
        <dbReference type="EMBL" id="QBZ98822.1"/>
    </source>
</evidence>
<organism evidence="2 3">
    <name type="scientific">Flavobacterium sangjuense</name>
    <dbReference type="NCBI Taxonomy" id="2518177"/>
    <lineage>
        <taxon>Bacteria</taxon>
        <taxon>Pseudomonadati</taxon>
        <taxon>Bacteroidota</taxon>
        <taxon>Flavobacteriia</taxon>
        <taxon>Flavobacteriales</taxon>
        <taxon>Flavobacteriaceae</taxon>
        <taxon>Flavobacterium</taxon>
    </lineage>
</organism>
<proteinExistence type="predicted"/>
<dbReference type="CDD" id="cd02440">
    <property type="entry name" value="AdoMet_MTases"/>
    <property type="match status" value="1"/>
</dbReference>
<dbReference type="KEGG" id="fsn:GS03_02333"/>
<sequence length="212" mass="24364">MAFSIIMKRKQHWENVFSTKTEKEVSWYQQYPQTSVDFITALELSSDAKIIDIGGGDSYLIDALLDLGYTNVTLLDISANAIERVKKRLGDKASQVTFIESDILEFVPVEQYDLWHDRACFHFLTRKEDIEQYAELADKAITKKGRMFIGTFSEEGPKRCSGLDINHCNEESLSLVFEKDFQLKGCFSENHKTPFGTTQNFLFCGFKRKNIV</sequence>
<name>A0A4P7PWZ7_9FLAO</name>
<dbReference type="InterPro" id="IPR025714">
    <property type="entry name" value="Methyltranfer_dom"/>
</dbReference>
<keyword evidence="3" id="KW-1185">Reference proteome</keyword>
<evidence type="ECO:0000259" key="1">
    <source>
        <dbReference type="Pfam" id="PF13847"/>
    </source>
</evidence>
<dbReference type="Gene3D" id="3.40.50.150">
    <property type="entry name" value="Vaccinia Virus protein VP39"/>
    <property type="match status" value="1"/>
</dbReference>
<dbReference type="PANTHER" id="PTHR12843">
    <property type="entry name" value="PROTEIN-LYSINE N-METHYLTRANSFERASE METTL10"/>
    <property type="match status" value="1"/>
</dbReference>
<evidence type="ECO:0000313" key="3">
    <source>
        <dbReference type="Proteomes" id="UP000296862"/>
    </source>
</evidence>
<dbReference type="SUPFAM" id="SSF53335">
    <property type="entry name" value="S-adenosyl-L-methionine-dependent methyltransferases"/>
    <property type="match status" value="1"/>
</dbReference>
<dbReference type="Pfam" id="PF13847">
    <property type="entry name" value="Methyltransf_31"/>
    <property type="match status" value="1"/>
</dbReference>
<dbReference type="InterPro" id="IPR029063">
    <property type="entry name" value="SAM-dependent_MTases_sf"/>
</dbReference>